<evidence type="ECO:0000256" key="3">
    <source>
        <dbReference type="ARBA" id="ARBA00022723"/>
    </source>
</evidence>
<comment type="similarity">
    <text evidence="7">Belongs to the exonuclease superfamily. TREX family.</text>
</comment>
<dbReference type="EMBL" id="WBZJ01000001">
    <property type="protein sequence ID" value="KAB3523233.1"/>
    <property type="molecule type" value="Genomic_DNA"/>
</dbReference>
<dbReference type="GO" id="GO:0004527">
    <property type="term" value="F:exonuclease activity"/>
    <property type="evidence" value="ECO:0007669"/>
    <property type="project" value="UniProtKB-KW"/>
</dbReference>
<evidence type="ECO:0000256" key="4">
    <source>
        <dbReference type="ARBA" id="ARBA00022801"/>
    </source>
</evidence>
<dbReference type="RefSeq" id="WP_151841788.1">
    <property type="nucleotide sequence ID" value="NZ_CP061033.1"/>
</dbReference>
<gene>
    <name evidence="9" type="ORF">F8377_03585</name>
</gene>
<dbReference type="InterPro" id="IPR012337">
    <property type="entry name" value="RNaseH-like_sf"/>
</dbReference>
<sequence length="222" mass="24813">MNGFDPSHMLSFDLETTGVDPTTARIVTSALVTIRGRERQDLEMLADPGIEIPKAASDVHGITTDYAREHGRDHEEVLKETINRIREGWSQGATLIVYNAPYDLSVLKSLDPSFTIDGLVVDPLVIDKKMDQYRKGKKTLESVSEHYGVPVENAHEATSDAIAAARVAWKLSRAYPEIVSMTGDELMHAQATWHYEAQTDLQEYFTRIGKEADVKTSWPLIV</sequence>
<feature type="domain" description="Exonuclease" evidence="8">
    <location>
        <begin position="8"/>
        <end position="177"/>
    </location>
</feature>
<evidence type="ECO:0000256" key="6">
    <source>
        <dbReference type="ARBA" id="ARBA00022842"/>
    </source>
</evidence>
<evidence type="ECO:0000259" key="8">
    <source>
        <dbReference type="SMART" id="SM00479"/>
    </source>
</evidence>
<evidence type="ECO:0000313" key="9">
    <source>
        <dbReference type="EMBL" id="KAB3523233.1"/>
    </source>
</evidence>
<name>A0ABQ6VHH0_9CORY</name>
<keyword evidence="2" id="KW-0540">Nuclease</keyword>
<dbReference type="Proteomes" id="UP000436181">
    <property type="component" value="Unassembled WGS sequence"/>
</dbReference>
<dbReference type="PANTHER" id="PTHR13058">
    <property type="entry name" value="THREE PRIME REPAIR EXONUCLEASE 1, 2"/>
    <property type="match status" value="1"/>
</dbReference>
<organism evidence="9 10">
    <name type="scientific">Corynebacterium zhongnanshanii</name>
    <dbReference type="NCBI Taxonomy" id="2768834"/>
    <lineage>
        <taxon>Bacteria</taxon>
        <taxon>Bacillati</taxon>
        <taxon>Actinomycetota</taxon>
        <taxon>Actinomycetes</taxon>
        <taxon>Mycobacteriales</taxon>
        <taxon>Corynebacteriaceae</taxon>
        <taxon>Corynebacterium</taxon>
    </lineage>
</organism>
<evidence type="ECO:0000313" key="10">
    <source>
        <dbReference type="Proteomes" id="UP000436181"/>
    </source>
</evidence>
<dbReference type="InterPro" id="IPR013520">
    <property type="entry name" value="Ribonucl_H"/>
</dbReference>
<dbReference type="NCBIfam" id="NF005927">
    <property type="entry name" value="PRK07942.1"/>
    <property type="match status" value="1"/>
</dbReference>
<keyword evidence="6" id="KW-0460">Magnesium</keyword>
<evidence type="ECO:0000256" key="1">
    <source>
        <dbReference type="ARBA" id="ARBA00001946"/>
    </source>
</evidence>
<dbReference type="CDD" id="cd06127">
    <property type="entry name" value="DEDDh"/>
    <property type="match status" value="1"/>
</dbReference>
<accession>A0ABQ6VHH0</accession>
<dbReference type="SMART" id="SM00479">
    <property type="entry name" value="EXOIII"/>
    <property type="match status" value="1"/>
</dbReference>
<dbReference type="Gene3D" id="3.30.420.10">
    <property type="entry name" value="Ribonuclease H-like superfamily/Ribonuclease H"/>
    <property type="match status" value="1"/>
</dbReference>
<keyword evidence="5 9" id="KW-0269">Exonuclease</keyword>
<comment type="cofactor">
    <cofactor evidence="1">
        <name>Mg(2+)</name>
        <dbReference type="ChEBI" id="CHEBI:18420"/>
    </cofactor>
</comment>
<comment type="caution">
    <text evidence="9">The sequence shown here is derived from an EMBL/GenBank/DDBJ whole genome shotgun (WGS) entry which is preliminary data.</text>
</comment>
<evidence type="ECO:0000256" key="7">
    <source>
        <dbReference type="ARBA" id="ARBA00025769"/>
    </source>
</evidence>
<protein>
    <submittedName>
        <fullName evidence="9">3'-5' exonuclease</fullName>
    </submittedName>
</protein>
<dbReference type="PANTHER" id="PTHR13058:SF19">
    <property type="entry name" value="LD40940P"/>
    <property type="match status" value="1"/>
</dbReference>
<evidence type="ECO:0000256" key="5">
    <source>
        <dbReference type="ARBA" id="ARBA00022839"/>
    </source>
</evidence>
<proteinExistence type="inferred from homology"/>
<evidence type="ECO:0000256" key="2">
    <source>
        <dbReference type="ARBA" id="ARBA00022722"/>
    </source>
</evidence>
<dbReference type="InterPro" id="IPR036397">
    <property type="entry name" value="RNaseH_sf"/>
</dbReference>
<keyword evidence="10" id="KW-1185">Reference proteome</keyword>
<keyword evidence="3" id="KW-0479">Metal-binding</keyword>
<dbReference type="InterPro" id="IPR040393">
    <property type="entry name" value="TREX1/2"/>
</dbReference>
<dbReference type="Pfam" id="PF00929">
    <property type="entry name" value="RNase_T"/>
    <property type="match status" value="1"/>
</dbReference>
<dbReference type="SUPFAM" id="SSF53098">
    <property type="entry name" value="Ribonuclease H-like"/>
    <property type="match status" value="1"/>
</dbReference>
<reference evidence="9 10" key="1">
    <citation type="submission" date="2019-10" db="EMBL/GenBank/DDBJ databases">
        <title>Corynebacterium sp novel species isolated from the respiratory tract of Marmot.</title>
        <authorList>
            <person name="Zhang G."/>
        </authorList>
    </citation>
    <scope>NUCLEOTIDE SEQUENCE [LARGE SCALE GENOMIC DNA]</scope>
    <source>
        <strain evidence="9 10">336</strain>
    </source>
</reference>
<keyword evidence="4" id="KW-0378">Hydrolase</keyword>